<dbReference type="AlphaFoldDB" id="A0A5C6AIM2"/>
<gene>
    <name evidence="1" type="ORF">Pla108_00210</name>
</gene>
<name>A0A5C6AIM2_9BACT</name>
<keyword evidence="2" id="KW-1185">Reference proteome</keyword>
<reference evidence="1 2" key="1">
    <citation type="submission" date="2019-02" db="EMBL/GenBank/DDBJ databases">
        <title>Deep-cultivation of Planctomycetes and their phenomic and genomic characterization uncovers novel biology.</title>
        <authorList>
            <person name="Wiegand S."/>
            <person name="Jogler M."/>
            <person name="Boedeker C."/>
            <person name="Pinto D."/>
            <person name="Vollmers J."/>
            <person name="Rivas-Marin E."/>
            <person name="Kohn T."/>
            <person name="Peeters S.H."/>
            <person name="Heuer A."/>
            <person name="Rast P."/>
            <person name="Oberbeckmann S."/>
            <person name="Bunk B."/>
            <person name="Jeske O."/>
            <person name="Meyerdierks A."/>
            <person name="Storesund J.E."/>
            <person name="Kallscheuer N."/>
            <person name="Luecker S."/>
            <person name="Lage O.M."/>
            <person name="Pohl T."/>
            <person name="Merkel B.J."/>
            <person name="Hornburger P."/>
            <person name="Mueller R.-W."/>
            <person name="Bruemmer F."/>
            <person name="Labrenz M."/>
            <person name="Spormann A.M."/>
            <person name="Op Den Camp H."/>
            <person name="Overmann J."/>
            <person name="Amann R."/>
            <person name="Jetten M.S.M."/>
            <person name="Mascher T."/>
            <person name="Medema M.H."/>
            <person name="Devos D.P."/>
            <person name="Kaster A.-K."/>
            <person name="Ovreas L."/>
            <person name="Rohde M."/>
            <person name="Galperin M.Y."/>
            <person name="Jogler C."/>
        </authorList>
    </citation>
    <scope>NUCLEOTIDE SEQUENCE [LARGE SCALE GENOMIC DNA]</scope>
    <source>
        <strain evidence="1 2">Pla108</strain>
    </source>
</reference>
<protein>
    <submittedName>
        <fullName evidence="1">Uncharacterized protein</fullName>
    </submittedName>
</protein>
<evidence type="ECO:0000313" key="1">
    <source>
        <dbReference type="EMBL" id="TWT99088.1"/>
    </source>
</evidence>
<organism evidence="1 2">
    <name type="scientific">Botrimarina colliarenosi</name>
    <dbReference type="NCBI Taxonomy" id="2528001"/>
    <lineage>
        <taxon>Bacteria</taxon>
        <taxon>Pseudomonadati</taxon>
        <taxon>Planctomycetota</taxon>
        <taxon>Planctomycetia</taxon>
        <taxon>Pirellulales</taxon>
        <taxon>Lacipirellulaceae</taxon>
        <taxon>Botrimarina</taxon>
    </lineage>
</organism>
<sequence>MRKISGGGLVALGDADWDFFLPDDDETYPEPGDFWIERDDED</sequence>
<accession>A0A5C6AIM2</accession>
<comment type="caution">
    <text evidence="1">The sequence shown here is derived from an EMBL/GenBank/DDBJ whole genome shotgun (WGS) entry which is preliminary data.</text>
</comment>
<evidence type="ECO:0000313" key="2">
    <source>
        <dbReference type="Proteomes" id="UP000317421"/>
    </source>
</evidence>
<proteinExistence type="predicted"/>
<dbReference type="RefSeq" id="WP_261342502.1">
    <property type="nucleotide sequence ID" value="NZ_SJPR01000001.1"/>
</dbReference>
<dbReference type="EMBL" id="SJPR01000001">
    <property type="protein sequence ID" value="TWT99088.1"/>
    <property type="molecule type" value="Genomic_DNA"/>
</dbReference>
<dbReference type="Proteomes" id="UP000317421">
    <property type="component" value="Unassembled WGS sequence"/>
</dbReference>